<dbReference type="InterPro" id="IPR011050">
    <property type="entry name" value="Pectin_lyase_fold/virulence"/>
</dbReference>
<dbReference type="RefSeq" id="WP_166410475.1">
    <property type="nucleotide sequence ID" value="NZ_CP049869.1"/>
</dbReference>
<proteinExistence type="predicted"/>
<dbReference type="InterPro" id="IPR012334">
    <property type="entry name" value="Pectin_lyas_fold"/>
</dbReference>
<accession>A0A6G7YMW5</accession>
<dbReference type="EMBL" id="CP049869">
    <property type="protein sequence ID" value="QIK78081.1"/>
    <property type="molecule type" value="Genomic_DNA"/>
</dbReference>
<name>A0A6G7YMW5_9SPHN</name>
<sequence length="339" mass="36129">MLDGGGAALGATLLQVAGRVDSPTPFTPFGGAGVSPMSYGAKGDGKSDDRAALLAAVSYAFDRGLPLDGGDKLYGVSDDLVIASKSRPWIVRLRLRNINSVHDSQILAFKDCEQVRIDSLYLDTGDIADVGDRESRSGLRIEGGSGHRVRQVEATGKGKGRYVFLRGCTDSDFEDIYVHDGLFHDQSIHNNDPRVFVEDDVVEGIRIDDCSNCRLIRPRVRDLLGNATYYTASGFVPGNYPASKVEAFPNMRTRGISGGGNDGVTILDPQISNVDQGIDLSGSGGNWGNKKVNVIGGRTFNCASVGVKYGGSQANAWSLATRRRTAGCLASSSAARPRH</sequence>
<dbReference type="KEGG" id="spii:G7077_03285"/>
<dbReference type="Proteomes" id="UP000503222">
    <property type="component" value="Chromosome"/>
</dbReference>
<gene>
    <name evidence="1" type="ORF">G7077_03285</name>
</gene>
<dbReference type="SUPFAM" id="SSF51126">
    <property type="entry name" value="Pectin lyase-like"/>
    <property type="match status" value="1"/>
</dbReference>
<evidence type="ECO:0000313" key="1">
    <source>
        <dbReference type="EMBL" id="QIK78081.1"/>
    </source>
</evidence>
<evidence type="ECO:0008006" key="3">
    <source>
        <dbReference type="Google" id="ProtNLM"/>
    </source>
</evidence>
<reference evidence="1 2" key="1">
    <citation type="submission" date="2020-03" db="EMBL/GenBank/DDBJ databases">
        <title>Sphingomonas sp. nov., isolated from fish.</title>
        <authorList>
            <person name="Hyun D.-W."/>
            <person name="Bae J.-W."/>
        </authorList>
    </citation>
    <scope>NUCLEOTIDE SEQUENCE [LARGE SCALE GENOMIC DNA]</scope>
    <source>
        <strain evidence="1 2">HDW15B</strain>
    </source>
</reference>
<organism evidence="1 2">
    <name type="scientific">Sphingomonas piscis</name>
    <dbReference type="NCBI Taxonomy" id="2714943"/>
    <lineage>
        <taxon>Bacteria</taxon>
        <taxon>Pseudomonadati</taxon>
        <taxon>Pseudomonadota</taxon>
        <taxon>Alphaproteobacteria</taxon>
        <taxon>Sphingomonadales</taxon>
        <taxon>Sphingomonadaceae</taxon>
        <taxon>Sphingomonas</taxon>
    </lineage>
</organism>
<evidence type="ECO:0000313" key="2">
    <source>
        <dbReference type="Proteomes" id="UP000503222"/>
    </source>
</evidence>
<protein>
    <recommendedName>
        <fullName evidence="3">Pectate lyase superfamily protein domain-containing protein</fullName>
    </recommendedName>
</protein>
<dbReference type="Gene3D" id="2.160.20.10">
    <property type="entry name" value="Single-stranded right-handed beta-helix, Pectin lyase-like"/>
    <property type="match status" value="1"/>
</dbReference>
<keyword evidence="2" id="KW-1185">Reference proteome</keyword>
<dbReference type="AlphaFoldDB" id="A0A6G7YMW5"/>